<evidence type="ECO:0000256" key="2">
    <source>
        <dbReference type="SAM" id="MobiDB-lite"/>
    </source>
</evidence>
<evidence type="ECO:0000259" key="4">
    <source>
        <dbReference type="Pfam" id="PF00892"/>
    </source>
</evidence>
<reference evidence="5 6" key="1">
    <citation type="journal article" date="2019" name="Int. J. Syst. Evol. Microbiol.">
        <title>The Global Catalogue of Microorganisms (GCM) 10K type strain sequencing project: providing services to taxonomists for standard genome sequencing and annotation.</title>
        <authorList>
            <consortium name="The Broad Institute Genomics Platform"/>
            <consortium name="The Broad Institute Genome Sequencing Center for Infectious Disease"/>
            <person name="Wu L."/>
            <person name="Ma J."/>
        </authorList>
    </citation>
    <scope>NUCLEOTIDE SEQUENCE [LARGE SCALE GENOMIC DNA]</scope>
    <source>
        <strain evidence="5 6">JCM 6833</strain>
    </source>
</reference>
<dbReference type="InterPro" id="IPR037185">
    <property type="entry name" value="EmrE-like"/>
</dbReference>
<keyword evidence="3" id="KW-0472">Membrane</keyword>
<dbReference type="Pfam" id="PF00892">
    <property type="entry name" value="EamA"/>
    <property type="match status" value="2"/>
</dbReference>
<feature type="transmembrane region" description="Helical" evidence="3">
    <location>
        <begin position="45"/>
        <end position="63"/>
    </location>
</feature>
<dbReference type="RefSeq" id="WP_344537854.1">
    <property type="nucleotide sequence ID" value="NZ_BAAATD010000001.1"/>
</dbReference>
<feature type="domain" description="EamA" evidence="4">
    <location>
        <begin position="158"/>
        <end position="290"/>
    </location>
</feature>
<feature type="transmembrane region" description="Helical" evidence="3">
    <location>
        <begin position="130"/>
        <end position="149"/>
    </location>
</feature>
<feature type="region of interest" description="Disordered" evidence="2">
    <location>
        <begin position="294"/>
        <end position="333"/>
    </location>
</feature>
<proteinExistence type="inferred from homology"/>
<dbReference type="PANTHER" id="PTHR12715">
    <property type="entry name" value="TRANSPORTER, DRUG/METABOLITE EXPORTER FAMILY"/>
    <property type="match status" value="1"/>
</dbReference>
<dbReference type="Proteomes" id="UP001501509">
    <property type="component" value="Unassembled WGS sequence"/>
</dbReference>
<feature type="transmembrane region" description="Helical" evidence="3">
    <location>
        <begin position="275"/>
        <end position="291"/>
    </location>
</feature>
<dbReference type="EMBL" id="BAAATD010000001">
    <property type="protein sequence ID" value="GAA2578482.1"/>
    <property type="molecule type" value="Genomic_DNA"/>
</dbReference>
<gene>
    <name evidence="5" type="ORF">GCM10010411_08730</name>
</gene>
<feature type="transmembrane region" description="Helical" evidence="3">
    <location>
        <begin position="103"/>
        <end position="123"/>
    </location>
</feature>
<dbReference type="InterPro" id="IPR000620">
    <property type="entry name" value="EamA_dom"/>
</dbReference>
<keyword evidence="3" id="KW-0812">Transmembrane</keyword>
<comment type="caution">
    <text evidence="5">The sequence shown here is derived from an EMBL/GenBank/DDBJ whole genome shotgun (WGS) entry which is preliminary data.</text>
</comment>
<keyword evidence="3" id="KW-1133">Transmembrane helix</keyword>
<evidence type="ECO:0000256" key="3">
    <source>
        <dbReference type="SAM" id="Phobius"/>
    </source>
</evidence>
<organism evidence="5 6">
    <name type="scientific">Actinomadura fulvescens</name>
    <dbReference type="NCBI Taxonomy" id="46160"/>
    <lineage>
        <taxon>Bacteria</taxon>
        <taxon>Bacillati</taxon>
        <taxon>Actinomycetota</taxon>
        <taxon>Actinomycetes</taxon>
        <taxon>Streptosporangiales</taxon>
        <taxon>Thermomonosporaceae</taxon>
        <taxon>Actinomadura</taxon>
    </lineage>
</organism>
<feature type="transmembrane region" description="Helical" evidence="3">
    <location>
        <begin position="187"/>
        <end position="210"/>
    </location>
</feature>
<dbReference type="InterPro" id="IPR052756">
    <property type="entry name" value="Alkyne_AA_exporter"/>
</dbReference>
<feature type="transmembrane region" description="Helical" evidence="3">
    <location>
        <begin position="72"/>
        <end position="91"/>
    </location>
</feature>
<comment type="similarity">
    <text evidence="1">Belongs to the EamA transporter family.</text>
</comment>
<feature type="domain" description="EamA" evidence="4">
    <location>
        <begin position="15"/>
        <end position="145"/>
    </location>
</feature>
<feature type="transmembrane region" description="Helical" evidence="3">
    <location>
        <begin position="155"/>
        <end position="175"/>
    </location>
</feature>
<feature type="transmembrane region" description="Helical" evidence="3">
    <location>
        <begin position="222"/>
        <end position="243"/>
    </location>
</feature>
<protein>
    <submittedName>
        <fullName evidence="5">DMT family transporter</fullName>
    </submittedName>
</protein>
<keyword evidence="6" id="KW-1185">Reference proteome</keyword>
<sequence length="333" mass="34027">MDQRKSAESRTERLAIAAATVTVVLWASAFVSIRSAGEDYSPGALALGRLLAGSIALAVICLVRREGLPPRAAWPGIVASGLLWFGLYMVVLNWGEQEVDAGTAALLVNVGPILIALLGGWLLKEGLPPRLLAGMAVSFAGAAVVGVSMSDGGGSSLLGVGLCLLAAVTYAAGVVSQKPALRHGSALQVTTFGCVVGTIACLPFSGRLISEVPDASLTATLNVIYLGVFPTALAFTTWAYALARTSAGKMGATTYAAPALVVLMSWSFLGEVPGWLTLLGGVLCLAGVAVSRGGKKPVAAPAPVVEPEPEPEPAGELEREPEPVQGSTIRATK</sequence>
<evidence type="ECO:0000313" key="5">
    <source>
        <dbReference type="EMBL" id="GAA2578482.1"/>
    </source>
</evidence>
<evidence type="ECO:0000313" key="6">
    <source>
        <dbReference type="Proteomes" id="UP001501509"/>
    </source>
</evidence>
<dbReference type="SUPFAM" id="SSF103481">
    <property type="entry name" value="Multidrug resistance efflux transporter EmrE"/>
    <property type="match status" value="2"/>
</dbReference>
<evidence type="ECO:0000256" key="1">
    <source>
        <dbReference type="ARBA" id="ARBA00007362"/>
    </source>
</evidence>
<accession>A0ABN3PD76</accession>
<feature type="transmembrane region" description="Helical" evidence="3">
    <location>
        <begin position="14"/>
        <end position="33"/>
    </location>
</feature>
<feature type="transmembrane region" description="Helical" evidence="3">
    <location>
        <begin position="250"/>
        <end position="269"/>
    </location>
</feature>
<dbReference type="PANTHER" id="PTHR12715:SF4">
    <property type="entry name" value="EAMA DOMAIN-CONTAINING PROTEIN"/>
    <property type="match status" value="1"/>
</dbReference>
<name>A0ABN3PD76_9ACTN</name>